<dbReference type="HOGENOM" id="CLU_160603_0_0_0"/>
<dbReference type="eggNOG" id="COG3824">
    <property type="taxonomic scope" value="Bacteria"/>
</dbReference>
<sequence length="136" mass="15513">MLNAMDFETFLERVEALWEQIPEVFKRELQGVHVAEEAKEEPGLLGQDVWRLGEYLDPGPPSVFAGFEGLGRHIVLYYGSFQKVAEGDPAFDWEAEIWETLLHELQHHVESLAGRDDLVQQDLAQLRALRQKGAGR</sequence>
<reference evidence="1 2" key="1">
    <citation type="journal article" date="2012" name="Stand. Genomic Sci.">
        <title>Complete genome sequence of the aerobic, heterotroph Marinithermus hydrothermalis type strain (T1(T)) from a deep-sea hydrothermal vent chimney.</title>
        <authorList>
            <person name="Copeland A."/>
            <person name="Gu W."/>
            <person name="Yasawong M."/>
            <person name="Lapidus A."/>
            <person name="Lucas S."/>
            <person name="Deshpande S."/>
            <person name="Pagani I."/>
            <person name="Tapia R."/>
            <person name="Cheng J.F."/>
            <person name="Goodwin L.A."/>
            <person name="Pitluck S."/>
            <person name="Liolios K."/>
            <person name="Ivanova N."/>
            <person name="Mavromatis K."/>
            <person name="Mikhailova N."/>
            <person name="Pati A."/>
            <person name="Chen A."/>
            <person name="Palaniappan K."/>
            <person name="Land M."/>
            <person name="Pan C."/>
            <person name="Brambilla E.M."/>
            <person name="Rohde M."/>
            <person name="Tindall B.J."/>
            <person name="Sikorski J."/>
            <person name="Goker M."/>
            <person name="Detter J.C."/>
            <person name="Bristow J."/>
            <person name="Eisen J.A."/>
            <person name="Markowitz V."/>
            <person name="Hugenholtz P."/>
            <person name="Kyrpides N.C."/>
            <person name="Klenk H.P."/>
            <person name="Woyke T."/>
        </authorList>
    </citation>
    <scope>NUCLEOTIDE SEQUENCE [LARGE SCALE GENOMIC DNA]</scope>
    <source>
        <strain evidence="2">DSM 14884 / JCM 11576 / T1</strain>
    </source>
</reference>
<evidence type="ECO:0000313" key="1">
    <source>
        <dbReference type="EMBL" id="AEB12944.1"/>
    </source>
</evidence>
<dbReference type="Gene3D" id="3.30.2010.20">
    <property type="match status" value="1"/>
</dbReference>
<dbReference type="SUPFAM" id="SSF55486">
    <property type="entry name" value="Metalloproteases ('zincins'), catalytic domain"/>
    <property type="match status" value="1"/>
</dbReference>
<protein>
    <recommendedName>
        <fullName evidence="3">Metallopeptidase family protein</fullName>
    </recommendedName>
</protein>
<dbReference type="Pfam" id="PF06262">
    <property type="entry name" value="Zincin_1"/>
    <property type="match status" value="1"/>
</dbReference>
<dbReference type="CDD" id="cd12953">
    <property type="entry name" value="MMP_TTHA0227"/>
    <property type="match status" value="1"/>
</dbReference>
<dbReference type="InterPro" id="IPR010428">
    <property type="entry name" value="Zincin_1"/>
</dbReference>
<dbReference type="STRING" id="869210.Marky_2224"/>
<dbReference type="EMBL" id="CP002630">
    <property type="protein sequence ID" value="AEB12944.1"/>
    <property type="molecule type" value="Genomic_DNA"/>
</dbReference>
<accession>F2NR95</accession>
<dbReference type="Proteomes" id="UP000007030">
    <property type="component" value="Chromosome"/>
</dbReference>
<organism evidence="1 2">
    <name type="scientific">Marinithermus hydrothermalis (strain DSM 14884 / JCM 11576 / T1)</name>
    <dbReference type="NCBI Taxonomy" id="869210"/>
    <lineage>
        <taxon>Bacteria</taxon>
        <taxon>Thermotogati</taxon>
        <taxon>Deinococcota</taxon>
        <taxon>Deinococci</taxon>
        <taxon>Thermales</taxon>
        <taxon>Thermaceae</taxon>
        <taxon>Marinithermus</taxon>
    </lineage>
</organism>
<dbReference type="AlphaFoldDB" id="F2NR95"/>
<evidence type="ECO:0000313" key="2">
    <source>
        <dbReference type="Proteomes" id="UP000007030"/>
    </source>
</evidence>
<name>F2NR95_MARHT</name>
<gene>
    <name evidence="1" type="ordered locus">Marky_2224</name>
</gene>
<proteinExistence type="predicted"/>
<evidence type="ECO:0008006" key="3">
    <source>
        <dbReference type="Google" id="ProtNLM"/>
    </source>
</evidence>
<dbReference type="KEGG" id="mhd:Marky_2224"/>
<keyword evidence="2" id="KW-1185">Reference proteome</keyword>
<dbReference type="InterPro" id="IPR038555">
    <property type="entry name" value="Zincin_1_sf"/>
</dbReference>